<dbReference type="RefSeq" id="XP_034246363.1">
    <property type="nucleotide sequence ID" value="XM_034390472.1"/>
</dbReference>
<keyword evidence="6" id="KW-1185">Reference proteome</keyword>
<proteinExistence type="predicted"/>
<evidence type="ECO:0000313" key="11">
    <source>
        <dbReference type="RefSeq" id="XP_034246367.1"/>
    </source>
</evidence>
<gene>
    <name evidence="7 8 9 10 11 12 13 14 15 16 17" type="primary">LOC117648174</name>
</gene>
<evidence type="ECO:0000313" key="16">
    <source>
        <dbReference type="RefSeq" id="XP_034246373.1"/>
    </source>
</evidence>
<name>A0A6P8Z1L3_THRPL</name>
<keyword evidence="1" id="KW-0479">Metal-binding</keyword>
<dbReference type="PROSITE" id="PS50865">
    <property type="entry name" value="ZF_MYND_2"/>
    <property type="match status" value="1"/>
</dbReference>
<dbReference type="Pfam" id="PF01753">
    <property type="entry name" value="zf-MYND"/>
    <property type="match status" value="1"/>
</dbReference>
<dbReference type="Gene3D" id="6.10.140.2220">
    <property type="match status" value="2"/>
</dbReference>
<dbReference type="KEGG" id="tpal:117648174"/>
<dbReference type="RefSeq" id="XP_034246365.1">
    <property type="nucleotide sequence ID" value="XM_034390474.1"/>
</dbReference>
<evidence type="ECO:0000313" key="10">
    <source>
        <dbReference type="RefSeq" id="XP_034246366.1"/>
    </source>
</evidence>
<dbReference type="Proteomes" id="UP000515158">
    <property type="component" value="Unplaced"/>
</dbReference>
<accession>A0A6P8Z1L3</accession>
<dbReference type="OrthoDB" id="5282002at2759"/>
<evidence type="ECO:0000256" key="4">
    <source>
        <dbReference type="PROSITE-ProRule" id="PRU00134"/>
    </source>
</evidence>
<evidence type="ECO:0000256" key="2">
    <source>
        <dbReference type="ARBA" id="ARBA00022771"/>
    </source>
</evidence>
<keyword evidence="2 4" id="KW-0863">Zinc-finger</keyword>
<evidence type="ECO:0000313" key="7">
    <source>
        <dbReference type="RefSeq" id="XP_034246363.1"/>
    </source>
</evidence>
<dbReference type="RefSeq" id="XP_034246369.1">
    <property type="nucleotide sequence ID" value="XM_034390478.1"/>
</dbReference>
<dbReference type="PANTHER" id="PTHR46455">
    <property type="entry name" value="SET AND MYND DOMAIN CONTAINING, ARTHROPOD-SPECIFIC, MEMBER 4, ISOFORM A"/>
    <property type="match status" value="1"/>
</dbReference>
<dbReference type="AlphaFoldDB" id="A0A6P8Z1L3"/>
<evidence type="ECO:0000313" key="13">
    <source>
        <dbReference type="RefSeq" id="XP_034246369.1"/>
    </source>
</evidence>
<evidence type="ECO:0000313" key="6">
    <source>
        <dbReference type="Proteomes" id="UP000515158"/>
    </source>
</evidence>
<dbReference type="Gene3D" id="2.170.270.10">
    <property type="entry name" value="SET domain"/>
    <property type="match status" value="1"/>
</dbReference>
<dbReference type="RefSeq" id="XP_034246374.1">
    <property type="nucleotide sequence ID" value="XM_034390483.1"/>
</dbReference>
<evidence type="ECO:0000256" key="3">
    <source>
        <dbReference type="ARBA" id="ARBA00022833"/>
    </source>
</evidence>
<dbReference type="InterPro" id="IPR002893">
    <property type="entry name" value="Znf_MYND"/>
</dbReference>
<dbReference type="RefSeq" id="XP_034246364.1">
    <property type="nucleotide sequence ID" value="XM_034390473.1"/>
</dbReference>
<evidence type="ECO:0000313" key="8">
    <source>
        <dbReference type="RefSeq" id="XP_034246364.1"/>
    </source>
</evidence>
<evidence type="ECO:0000259" key="5">
    <source>
        <dbReference type="PROSITE" id="PS50865"/>
    </source>
</evidence>
<dbReference type="SUPFAM" id="SSF82199">
    <property type="entry name" value="SET domain"/>
    <property type="match status" value="1"/>
</dbReference>
<feature type="domain" description="MYND-type" evidence="5">
    <location>
        <begin position="16"/>
        <end position="51"/>
    </location>
</feature>
<dbReference type="RefSeq" id="XP_034246367.1">
    <property type="nucleotide sequence ID" value="XM_034390476.1"/>
</dbReference>
<dbReference type="GeneID" id="117648174"/>
<dbReference type="InterPro" id="IPR053010">
    <property type="entry name" value="SET_SmydA-8"/>
</dbReference>
<keyword evidence="3" id="KW-0862">Zinc</keyword>
<dbReference type="RefSeq" id="XP_034246373.1">
    <property type="nucleotide sequence ID" value="XM_034390482.1"/>
</dbReference>
<dbReference type="InterPro" id="IPR046341">
    <property type="entry name" value="SET_dom_sf"/>
</dbReference>
<dbReference type="RefSeq" id="XP_034246366.1">
    <property type="nucleotide sequence ID" value="XM_034390475.1"/>
</dbReference>
<dbReference type="RefSeq" id="XP_034246368.1">
    <property type="nucleotide sequence ID" value="XM_034390477.1"/>
</dbReference>
<evidence type="ECO:0000313" key="14">
    <source>
        <dbReference type="RefSeq" id="XP_034246371.1"/>
    </source>
</evidence>
<dbReference type="PANTHER" id="PTHR46455:SF5">
    <property type="entry name" value="SET AND MYND DOMAIN CONTAINING, ARTHROPOD-SPECIFIC, MEMBER 4, ISOFORM A"/>
    <property type="match status" value="1"/>
</dbReference>
<dbReference type="Gene3D" id="1.10.220.160">
    <property type="match status" value="1"/>
</dbReference>
<dbReference type="RefSeq" id="XP_034246371.1">
    <property type="nucleotide sequence ID" value="XM_034390480.1"/>
</dbReference>
<protein>
    <submittedName>
        <fullName evidence="7 8">SET domain-containing protein SmydA-8-like</fullName>
    </submittedName>
</protein>
<dbReference type="RefSeq" id="XP_034246372.1">
    <property type="nucleotide sequence ID" value="XM_034390481.1"/>
</dbReference>
<evidence type="ECO:0000256" key="1">
    <source>
        <dbReference type="ARBA" id="ARBA00022723"/>
    </source>
</evidence>
<evidence type="ECO:0000313" key="17">
    <source>
        <dbReference type="RefSeq" id="XP_034246374.1"/>
    </source>
</evidence>
<dbReference type="GO" id="GO:0008270">
    <property type="term" value="F:zinc ion binding"/>
    <property type="evidence" value="ECO:0007669"/>
    <property type="project" value="UniProtKB-KW"/>
</dbReference>
<reference evidence="7 8" key="1">
    <citation type="submission" date="2025-04" db="UniProtKB">
        <authorList>
            <consortium name="RefSeq"/>
        </authorList>
    </citation>
    <scope>IDENTIFICATION</scope>
    <source>
        <tissue evidence="7 8">Total insect</tissue>
    </source>
</reference>
<sequence length="561" mass="62324">MAASRPLTHNPGTGPCAVCGETGLPCARCRVDYYCSKEHQKRHWPKHKVGCGSVELRGGSVVAARDIPAGTVIMREVPALFFPASPLTYYQSQCLLLLCVGCCAELTPKAASQCRRCGLPVCGNACSRASEHQVECKAFERAKFKVTKADIRGATGAMLGAAVATLRVVSACSDNQLLQNLLREPTLDGQGLQASPDAASWVDTIETYIAAVALFLREVAGIKWIPEQDLIRAARIVSMYAEDFEGPDPARWSHVSKQEHVGTLYVGMAQRKHSCYPNSGDTIMNAELKEWVVVTSRDVAAGAPITTHHQRCRWLDDTLQRRETLLVRKGIVCDCERCSDPTELGVYVGSPCCAGCTAQGKQRYLVPVKEDRDLWRCEGCPLEMTVSEVKALTKPMEDRLEELKGSPPETILQFTKAQVYPHGPLHSTHTVVLRANEYLRKDIYDRRADEQATEGEVDRWEEVVRGQLRALDRLLPGVVGEDRAVILLELRRLTLRRLRAAERKAALEAFCQPSRTTEAGLKLPEYRQAVLDVNKQLCGLHFNRDEEMPKRFLIEDPFGGR</sequence>
<evidence type="ECO:0000313" key="12">
    <source>
        <dbReference type="RefSeq" id="XP_034246368.1"/>
    </source>
</evidence>
<organism evidence="16">
    <name type="scientific">Thrips palmi</name>
    <name type="common">Melon thrips</name>
    <dbReference type="NCBI Taxonomy" id="161013"/>
    <lineage>
        <taxon>Eukaryota</taxon>
        <taxon>Metazoa</taxon>
        <taxon>Ecdysozoa</taxon>
        <taxon>Arthropoda</taxon>
        <taxon>Hexapoda</taxon>
        <taxon>Insecta</taxon>
        <taxon>Pterygota</taxon>
        <taxon>Neoptera</taxon>
        <taxon>Paraneoptera</taxon>
        <taxon>Thysanoptera</taxon>
        <taxon>Terebrantia</taxon>
        <taxon>Thripoidea</taxon>
        <taxon>Thripidae</taxon>
        <taxon>Thrips</taxon>
    </lineage>
</organism>
<evidence type="ECO:0000313" key="9">
    <source>
        <dbReference type="RefSeq" id="XP_034246365.1"/>
    </source>
</evidence>
<evidence type="ECO:0000313" key="15">
    <source>
        <dbReference type="RefSeq" id="XP_034246372.1"/>
    </source>
</evidence>